<dbReference type="EMBL" id="JAYWIO010000003">
    <property type="protein sequence ID" value="KAK7274765.1"/>
    <property type="molecule type" value="Genomic_DNA"/>
</dbReference>
<proteinExistence type="predicted"/>
<name>A0AAN9IF19_CROPI</name>
<organism evidence="1 2">
    <name type="scientific">Crotalaria pallida</name>
    <name type="common">Smooth rattlebox</name>
    <name type="synonym">Crotalaria striata</name>
    <dbReference type="NCBI Taxonomy" id="3830"/>
    <lineage>
        <taxon>Eukaryota</taxon>
        <taxon>Viridiplantae</taxon>
        <taxon>Streptophyta</taxon>
        <taxon>Embryophyta</taxon>
        <taxon>Tracheophyta</taxon>
        <taxon>Spermatophyta</taxon>
        <taxon>Magnoliopsida</taxon>
        <taxon>eudicotyledons</taxon>
        <taxon>Gunneridae</taxon>
        <taxon>Pentapetalae</taxon>
        <taxon>rosids</taxon>
        <taxon>fabids</taxon>
        <taxon>Fabales</taxon>
        <taxon>Fabaceae</taxon>
        <taxon>Papilionoideae</taxon>
        <taxon>50 kb inversion clade</taxon>
        <taxon>genistoids sensu lato</taxon>
        <taxon>core genistoids</taxon>
        <taxon>Crotalarieae</taxon>
        <taxon>Crotalaria</taxon>
    </lineage>
</organism>
<accession>A0AAN9IF19</accession>
<protein>
    <submittedName>
        <fullName evidence="1">Uncharacterized protein</fullName>
    </submittedName>
</protein>
<evidence type="ECO:0000313" key="2">
    <source>
        <dbReference type="Proteomes" id="UP001372338"/>
    </source>
</evidence>
<comment type="caution">
    <text evidence="1">The sequence shown here is derived from an EMBL/GenBank/DDBJ whole genome shotgun (WGS) entry which is preliminary data.</text>
</comment>
<reference evidence="1 2" key="1">
    <citation type="submission" date="2024-01" db="EMBL/GenBank/DDBJ databases">
        <title>The genomes of 5 underutilized Papilionoideae crops provide insights into root nodulation and disease resistanc.</title>
        <authorList>
            <person name="Yuan L."/>
        </authorList>
    </citation>
    <scope>NUCLEOTIDE SEQUENCE [LARGE SCALE GENOMIC DNA]</scope>
    <source>
        <strain evidence="1">ZHUSHIDOU_FW_LH</strain>
        <tissue evidence="1">Leaf</tissue>
    </source>
</reference>
<dbReference type="Proteomes" id="UP001372338">
    <property type="component" value="Unassembled WGS sequence"/>
</dbReference>
<gene>
    <name evidence="1" type="ORF">RIF29_15863</name>
</gene>
<evidence type="ECO:0000313" key="1">
    <source>
        <dbReference type="EMBL" id="KAK7274765.1"/>
    </source>
</evidence>
<keyword evidence="2" id="KW-1185">Reference proteome</keyword>
<dbReference type="AlphaFoldDB" id="A0AAN9IF19"/>
<sequence length="118" mass="13301">MVLSPMWCMFETGHLKYTPIGRYTHLVLKFRSASVRPPRGSLSQSPFSIQCLKPRLLPKPLSSRAFICRVYAIRACCAELMSADLVTSSSRDQGLQCQAHVELRMSELSRTQELGPSR</sequence>